<reference evidence="2 3" key="1">
    <citation type="submission" date="2020-12" db="EMBL/GenBank/DDBJ databases">
        <title>Oil enriched cultivation method for isolating marine PHA-producing bacteria.</title>
        <authorList>
            <person name="Zheng W."/>
            <person name="Yu S."/>
            <person name="Huang Y."/>
        </authorList>
    </citation>
    <scope>NUCLEOTIDE SEQUENCE [LARGE SCALE GENOMIC DNA]</scope>
    <source>
        <strain evidence="2 3">SN0-2</strain>
    </source>
</reference>
<dbReference type="InterPro" id="IPR025202">
    <property type="entry name" value="PLD-like_dom"/>
</dbReference>
<gene>
    <name evidence="2" type="ORF">JF535_14490</name>
</gene>
<dbReference type="CDD" id="cd09111">
    <property type="entry name" value="PLDc_ymdC_like_1"/>
    <property type="match status" value="1"/>
</dbReference>
<dbReference type="PANTHER" id="PTHR21248:SF12">
    <property type="entry name" value="CARDIOLIPIN SYNTHASE C"/>
    <property type="match status" value="1"/>
</dbReference>
<feature type="domain" description="PLD phosphodiesterase" evidence="1">
    <location>
        <begin position="144"/>
        <end position="171"/>
    </location>
</feature>
<dbReference type="InterPro" id="IPR001736">
    <property type="entry name" value="PLipase_D/transphosphatidylase"/>
</dbReference>
<keyword evidence="3" id="KW-1185">Reference proteome</keyword>
<dbReference type="EMBL" id="JAEKJR010000002">
    <property type="protein sequence ID" value="MBN8432058.1"/>
    <property type="molecule type" value="Genomic_DNA"/>
</dbReference>
<feature type="domain" description="PLD phosphodiesterase" evidence="1">
    <location>
        <begin position="384"/>
        <end position="411"/>
    </location>
</feature>
<accession>A0ABS3EA42</accession>
<protein>
    <submittedName>
        <fullName evidence="2">Phospholipase D family protein</fullName>
    </submittedName>
</protein>
<dbReference type="CDD" id="cd09113">
    <property type="entry name" value="PLDc_ymdC_like_2"/>
    <property type="match status" value="1"/>
</dbReference>
<sequence length="495" mass="55235">MPAKQRPVTVSLEPPSDSPLAEGIRGVAAGKSDELSGFHLLDDGLSAFVARAVLIEEATVSLDLKYYIYEDDNVGHLLTSLLLRAADRGVRVRLLVDDLGTRVVNPWILALDRHPNMQIRVFNPVGGRSGFRRALEQAANFGRINHRMHNKLLLADGLAMITGGRNIADGYFSRSSVEFLDVDVLAVGEALPQARKVFDEYWNHLVSVQVTELLLDEDDTHTLDELRKRTRKLLADEQDSEFARALKQSKMAAALADGDIPFQWGKARLLADPPEKALGKDDIPRDEYPGVQLEKILHGATERLKITAAYFIPGVIGTELFTGLEKQGVKVGILTNSLSSNDVAIVHGAYARYRKRLLAAGVDLWELRTQAGEERRKQWFHGESKATLHAKTFVIDHNLGFVGSINLDGRSLLQNTEIGLLMDNAEINQQLNSLFTEWVAPDSAWSVQLLDSGNLAWRAEDKDGDTLIKHREPETHWWQRTLAWLLGWLPVESQI</sequence>
<dbReference type="PANTHER" id="PTHR21248">
    <property type="entry name" value="CARDIOLIPIN SYNTHASE"/>
    <property type="match status" value="1"/>
</dbReference>
<dbReference type="SUPFAM" id="SSF56024">
    <property type="entry name" value="Phospholipase D/nuclease"/>
    <property type="match status" value="2"/>
</dbReference>
<dbReference type="PROSITE" id="PS50035">
    <property type="entry name" value="PLD"/>
    <property type="match status" value="2"/>
</dbReference>
<dbReference type="Gene3D" id="3.30.870.10">
    <property type="entry name" value="Endonuclease Chain A"/>
    <property type="match status" value="2"/>
</dbReference>
<proteinExistence type="predicted"/>
<organism evidence="2 3">
    <name type="scientific">Microbulbifer salipaludis</name>
    <dbReference type="NCBI Taxonomy" id="187980"/>
    <lineage>
        <taxon>Bacteria</taxon>
        <taxon>Pseudomonadati</taxon>
        <taxon>Pseudomonadota</taxon>
        <taxon>Gammaproteobacteria</taxon>
        <taxon>Cellvibrionales</taxon>
        <taxon>Microbulbiferaceae</taxon>
        <taxon>Microbulbifer</taxon>
    </lineage>
</organism>
<evidence type="ECO:0000313" key="2">
    <source>
        <dbReference type="EMBL" id="MBN8432058.1"/>
    </source>
</evidence>
<comment type="caution">
    <text evidence="2">The sequence shown here is derived from an EMBL/GenBank/DDBJ whole genome shotgun (WGS) entry which is preliminary data.</text>
</comment>
<evidence type="ECO:0000313" key="3">
    <source>
        <dbReference type="Proteomes" id="UP000664293"/>
    </source>
</evidence>
<dbReference type="Pfam" id="PF13091">
    <property type="entry name" value="PLDc_2"/>
    <property type="match status" value="2"/>
</dbReference>
<evidence type="ECO:0000259" key="1">
    <source>
        <dbReference type="PROSITE" id="PS50035"/>
    </source>
</evidence>
<dbReference type="SMART" id="SM00155">
    <property type="entry name" value="PLDc"/>
    <property type="match status" value="2"/>
</dbReference>
<dbReference type="Proteomes" id="UP000664293">
    <property type="component" value="Unassembled WGS sequence"/>
</dbReference>
<name>A0ABS3EA42_9GAMM</name>